<feature type="signal peptide" evidence="1">
    <location>
        <begin position="1"/>
        <end position="19"/>
    </location>
</feature>
<protein>
    <submittedName>
        <fullName evidence="2">Uncharacterized protein</fullName>
    </submittedName>
</protein>
<dbReference type="AlphaFoldDB" id="A0A850HB46"/>
<comment type="caution">
    <text evidence="2">The sequence shown here is derived from an EMBL/GenBank/DDBJ whole genome shotgun (WGS) entry which is preliminary data.</text>
</comment>
<organism evidence="2 3">
    <name type="scientific">Altererythrobacter lutimaris</name>
    <dbReference type="NCBI Taxonomy" id="2743979"/>
    <lineage>
        <taxon>Bacteria</taxon>
        <taxon>Pseudomonadati</taxon>
        <taxon>Pseudomonadota</taxon>
        <taxon>Alphaproteobacteria</taxon>
        <taxon>Sphingomonadales</taxon>
        <taxon>Erythrobacteraceae</taxon>
        <taxon>Altererythrobacter</taxon>
    </lineage>
</organism>
<keyword evidence="1" id="KW-0732">Signal</keyword>
<dbReference type="EMBL" id="JABWTA010000001">
    <property type="protein sequence ID" value="NVE94211.1"/>
    <property type="molecule type" value="Genomic_DNA"/>
</dbReference>
<evidence type="ECO:0000313" key="2">
    <source>
        <dbReference type="EMBL" id="NVE94211.1"/>
    </source>
</evidence>
<reference evidence="2 3" key="1">
    <citation type="submission" date="2020-06" db="EMBL/GenBank/DDBJ databases">
        <title>Altererythrobacter lutimaris sp. nov., a marine bacterium isolated from a tidal flat.</title>
        <authorList>
            <person name="Kim D."/>
            <person name="Yoo Y."/>
            <person name="Kim J.-J."/>
        </authorList>
    </citation>
    <scope>NUCLEOTIDE SEQUENCE [LARGE SCALE GENOMIC DNA]</scope>
    <source>
        <strain evidence="2 3">JGD-16</strain>
    </source>
</reference>
<accession>A0A850HB46</accession>
<dbReference type="PROSITE" id="PS51257">
    <property type="entry name" value="PROKAR_LIPOPROTEIN"/>
    <property type="match status" value="1"/>
</dbReference>
<name>A0A850HB46_9SPHN</name>
<dbReference type="Proteomes" id="UP000546031">
    <property type="component" value="Unassembled WGS sequence"/>
</dbReference>
<sequence length="100" mass="10584">MMKRALFLVGCCTVVSACANIGGQGFASAPVLSTTGMEPAQAAPIPIDPNAVAISRELTHIDDRIDDARASDAISRRDARGLRRQNGLVGDLAERYAQDD</sequence>
<gene>
    <name evidence="2" type="ORF">HUO12_04780</name>
</gene>
<evidence type="ECO:0000313" key="3">
    <source>
        <dbReference type="Proteomes" id="UP000546031"/>
    </source>
</evidence>
<evidence type="ECO:0000256" key="1">
    <source>
        <dbReference type="SAM" id="SignalP"/>
    </source>
</evidence>
<proteinExistence type="predicted"/>
<feature type="chain" id="PRO_5032817364" evidence="1">
    <location>
        <begin position="20"/>
        <end position="100"/>
    </location>
</feature>
<keyword evidence="3" id="KW-1185">Reference proteome</keyword>